<sequence>MFTTISAVVLAGVFAASSAAYGALAQKRASTAFENPASGGGSMFVDTLNGLGEPLNVIISGLSSPEVLNEDGLINYAKAIGFSTECFGIHLGDPFPANLGDGHGPVNQTVELRQDFGSSGVGTCLESLIGGNHFRVYFQNGPSANTGAAFLAVSKEKSVSDHHDIVTDGYDIGRDALVSAAVGTHDFGGKTYVTAAENITGLMAVGSQGVNHGIAVDGIVTLLTVTVQ</sequence>
<dbReference type="Proteomes" id="UP000308197">
    <property type="component" value="Unassembled WGS sequence"/>
</dbReference>
<keyword evidence="3" id="KW-1185">Reference proteome</keyword>
<evidence type="ECO:0008006" key="4">
    <source>
        <dbReference type="Google" id="ProtNLM"/>
    </source>
</evidence>
<reference evidence="2 3" key="1">
    <citation type="journal article" date="2019" name="Nat. Ecol. Evol.">
        <title>Megaphylogeny resolves global patterns of mushroom evolution.</title>
        <authorList>
            <person name="Varga T."/>
            <person name="Krizsan K."/>
            <person name="Foldi C."/>
            <person name="Dima B."/>
            <person name="Sanchez-Garcia M."/>
            <person name="Sanchez-Ramirez S."/>
            <person name="Szollosi G.J."/>
            <person name="Szarkandi J.G."/>
            <person name="Papp V."/>
            <person name="Albert L."/>
            <person name="Andreopoulos W."/>
            <person name="Angelini C."/>
            <person name="Antonin V."/>
            <person name="Barry K.W."/>
            <person name="Bougher N.L."/>
            <person name="Buchanan P."/>
            <person name="Buyck B."/>
            <person name="Bense V."/>
            <person name="Catcheside P."/>
            <person name="Chovatia M."/>
            <person name="Cooper J."/>
            <person name="Damon W."/>
            <person name="Desjardin D."/>
            <person name="Finy P."/>
            <person name="Geml J."/>
            <person name="Haridas S."/>
            <person name="Hughes K."/>
            <person name="Justo A."/>
            <person name="Karasinski D."/>
            <person name="Kautmanova I."/>
            <person name="Kiss B."/>
            <person name="Kocsube S."/>
            <person name="Kotiranta H."/>
            <person name="LaButti K.M."/>
            <person name="Lechner B.E."/>
            <person name="Liimatainen K."/>
            <person name="Lipzen A."/>
            <person name="Lukacs Z."/>
            <person name="Mihaltcheva S."/>
            <person name="Morgado L.N."/>
            <person name="Niskanen T."/>
            <person name="Noordeloos M.E."/>
            <person name="Ohm R.A."/>
            <person name="Ortiz-Santana B."/>
            <person name="Ovrebo C."/>
            <person name="Racz N."/>
            <person name="Riley R."/>
            <person name="Savchenko A."/>
            <person name="Shiryaev A."/>
            <person name="Soop K."/>
            <person name="Spirin V."/>
            <person name="Szebenyi C."/>
            <person name="Tomsovsky M."/>
            <person name="Tulloss R.E."/>
            <person name="Uehling J."/>
            <person name="Grigoriev I.V."/>
            <person name="Vagvolgyi C."/>
            <person name="Papp T."/>
            <person name="Martin F.M."/>
            <person name="Miettinen O."/>
            <person name="Hibbett D.S."/>
            <person name="Nagy L.G."/>
        </authorList>
    </citation>
    <scope>NUCLEOTIDE SEQUENCE [LARGE SCALE GENOMIC DNA]</scope>
    <source>
        <strain evidence="2 3">HHB13444</strain>
    </source>
</reference>
<evidence type="ECO:0000256" key="1">
    <source>
        <dbReference type="SAM" id="SignalP"/>
    </source>
</evidence>
<dbReference type="STRING" id="1314778.A0A5C3PYE5"/>
<feature type="chain" id="PRO_5022834585" description="Secreted protein" evidence="1">
    <location>
        <begin position="26"/>
        <end position="228"/>
    </location>
</feature>
<evidence type="ECO:0000313" key="3">
    <source>
        <dbReference type="Proteomes" id="UP000308197"/>
    </source>
</evidence>
<proteinExistence type="predicted"/>
<keyword evidence="1" id="KW-0732">Signal</keyword>
<dbReference type="AlphaFoldDB" id="A0A5C3PYE5"/>
<feature type="signal peptide" evidence="1">
    <location>
        <begin position="1"/>
        <end position="25"/>
    </location>
</feature>
<accession>A0A5C3PYE5</accession>
<dbReference type="EMBL" id="ML210967">
    <property type="protein sequence ID" value="TFK94612.1"/>
    <property type="molecule type" value="Genomic_DNA"/>
</dbReference>
<name>A0A5C3PYE5_9APHY</name>
<evidence type="ECO:0000313" key="2">
    <source>
        <dbReference type="EMBL" id="TFK94612.1"/>
    </source>
</evidence>
<dbReference type="InParanoid" id="A0A5C3PYE5"/>
<gene>
    <name evidence="2" type="ORF">K466DRAFT_649248</name>
</gene>
<organism evidence="2 3">
    <name type="scientific">Polyporus arcularius HHB13444</name>
    <dbReference type="NCBI Taxonomy" id="1314778"/>
    <lineage>
        <taxon>Eukaryota</taxon>
        <taxon>Fungi</taxon>
        <taxon>Dikarya</taxon>
        <taxon>Basidiomycota</taxon>
        <taxon>Agaricomycotina</taxon>
        <taxon>Agaricomycetes</taxon>
        <taxon>Polyporales</taxon>
        <taxon>Polyporaceae</taxon>
        <taxon>Polyporus</taxon>
    </lineage>
</organism>
<protein>
    <recommendedName>
        <fullName evidence="4">Secreted protein</fullName>
    </recommendedName>
</protein>